<gene>
    <name evidence="6" type="ORF">HCN44_008245</name>
</gene>
<dbReference type="Proteomes" id="UP000639338">
    <property type="component" value="Unassembled WGS sequence"/>
</dbReference>
<organism evidence="6 7">
    <name type="scientific">Aphidius gifuensis</name>
    <name type="common">Parasitoid wasp</name>
    <dbReference type="NCBI Taxonomy" id="684658"/>
    <lineage>
        <taxon>Eukaryota</taxon>
        <taxon>Metazoa</taxon>
        <taxon>Ecdysozoa</taxon>
        <taxon>Arthropoda</taxon>
        <taxon>Hexapoda</taxon>
        <taxon>Insecta</taxon>
        <taxon>Pterygota</taxon>
        <taxon>Neoptera</taxon>
        <taxon>Endopterygota</taxon>
        <taxon>Hymenoptera</taxon>
        <taxon>Apocrita</taxon>
        <taxon>Ichneumonoidea</taxon>
        <taxon>Braconidae</taxon>
        <taxon>Aphidiinae</taxon>
        <taxon>Aphidius</taxon>
    </lineage>
</organism>
<dbReference type="EC" id="1.8.4.11" evidence="2"/>
<keyword evidence="7" id="KW-1185">Reference proteome</keyword>
<dbReference type="EMBL" id="JACMRX010000005">
    <property type="protein sequence ID" value="KAF7989571.1"/>
    <property type="molecule type" value="Genomic_DNA"/>
</dbReference>
<dbReference type="NCBIfam" id="TIGR00401">
    <property type="entry name" value="msrA"/>
    <property type="match status" value="1"/>
</dbReference>
<evidence type="ECO:0000313" key="6">
    <source>
        <dbReference type="EMBL" id="KAF7989571.1"/>
    </source>
</evidence>
<dbReference type="SUPFAM" id="SSF55068">
    <property type="entry name" value="Peptide methionine sulfoxide reductase"/>
    <property type="match status" value="1"/>
</dbReference>
<dbReference type="InterPro" id="IPR002569">
    <property type="entry name" value="Met_Sox_Rdtase_MsrA_dom"/>
</dbReference>
<dbReference type="GO" id="GO:0008113">
    <property type="term" value="F:peptide-methionine (S)-S-oxide reductase activity"/>
    <property type="evidence" value="ECO:0007669"/>
    <property type="project" value="UniProtKB-EC"/>
</dbReference>
<reference evidence="6 7" key="1">
    <citation type="submission" date="2020-08" db="EMBL/GenBank/DDBJ databases">
        <title>Aphidius gifuensis genome sequencing and assembly.</title>
        <authorList>
            <person name="Du Z."/>
        </authorList>
    </citation>
    <scope>NUCLEOTIDE SEQUENCE [LARGE SCALE GENOMIC DNA]</scope>
    <source>
        <strain evidence="6">YNYX2018</strain>
        <tissue evidence="6">Adults</tissue>
    </source>
</reference>
<keyword evidence="3" id="KW-0560">Oxidoreductase</keyword>
<comment type="similarity">
    <text evidence="1">Belongs to the MsrA Met sulfoxide reductase family.</text>
</comment>
<dbReference type="PANTHER" id="PTHR43774:SF1">
    <property type="entry name" value="PEPTIDE METHIONINE SULFOXIDE REDUCTASE MSRA 2"/>
    <property type="match status" value="1"/>
</dbReference>
<feature type="domain" description="Peptide methionine sulphoxide reductase MsrA" evidence="5">
    <location>
        <begin position="14"/>
        <end position="150"/>
    </location>
</feature>
<name>A0A834XP06_APHGI</name>
<dbReference type="InterPro" id="IPR036509">
    <property type="entry name" value="Met_Sox_Rdtase_MsrA_sf"/>
</dbReference>
<dbReference type="AlphaFoldDB" id="A0A834XP06"/>
<evidence type="ECO:0000256" key="3">
    <source>
        <dbReference type="ARBA" id="ARBA00023002"/>
    </source>
</evidence>
<dbReference type="PANTHER" id="PTHR43774">
    <property type="entry name" value="PEPTIDE METHIONINE SULFOXIDE REDUCTASE"/>
    <property type="match status" value="1"/>
</dbReference>
<dbReference type="Gene3D" id="3.30.1060.10">
    <property type="entry name" value="Peptide methionine sulphoxide reductase MsrA"/>
    <property type="match status" value="1"/>
</dbReference>
<proteinExistence type="inferred from homology"/>
<evidence type="ECO:0000256" key="4">
    <source>
        <dbReference type="ARBA" id="ARBA00030643"/>
    </source>
</evidence>
<dbReference type="OrthoDB" id="77405at2759"/>
<evidence type="ECO:0000313" key="7">
    <source>
        <dbReference type="Proteomes" id="UP000639338"/>
    </source>
</evidence>
<protein>
    <recommendedName>
        <fullName evidence="2">peptide-methionine (S)-S-oxide reductase</fullName>
        <ecNumber evidence="2">1.8.4.11</ecNumber>
    </recommendedName>
    <alternativeName>
        <fullName evidence="4">Peptide-methionine (S)-S-oxide reductase</fullName>
    </alternativeName>
</protein>
<dbReference type="FunFam" id="3.30.1060.10:FF:000004">
    <property type="entry name" value="Peptide methionine sulfoxide reductase A5"/>
    <property type="match status" value="1"/>
</dbReference>
<evidence type="ECO:0000256" key="1">
    <source>
        <dbReference type="ARBA" id="ARBA00005591"/>
    </source>
</evidence>
<sequence>MPGQIEKPKTAKRATFGMGCFWAGDSLFGAIPGVLRTTVGYSGGTKLSPAYKNIGDHTEVIDIEYDQKIISFNQLLSLFWNNHEYGLTTKIKTQYASLILYHDDEQKLLAEKSKDHLQNKTKEHFTTVIKPFECFHPAEDYHQKYRLQSHTWLLQSIGEITSENLQTSTLAAKLNSYIAGASTLEEFERDPMIAERLNEKQYQYLKDCLIKNQGNGLYC</sequence>
<evidence type="ECO:0000259" key="5">
    <source>
        <dbReference type="Pfam" id="PF01625"/>
    </source>
</evidence>
<dbReference type="Pfam" id="PF01625">
    <property type="entry name" value="PMSR"/>
    <property type="match status" value="1"/>
</dbReference>
<comment type="caution">
    <text evidence="6">The sequence shown here is derived from an EMBL/GenBank/DDBJ whole genome shotgun (WGS) entry which is preliminary data.</text>
</comment>
<accession>A0A834XP06</accession>
<evidence type="ECO:0000256" key="2">
    <source>
        <dbReference type="ARBA" id="ARBA00012502"/>
    </source>
</evidence>